<organism evidence="8 9">
    <name type="scientific">Zasmidium cellare ATCC 36951</name>
    <dbReference type="NCBI Taxonomy" id="1080233"/>
    <lineage>
        <taxon>Eukaryota</taxon>
        <taxon>Fungi</taxon>
        <taxon>Dikarya</taxon>
        <taxon>Ascomycota</taxon>
        <taxon>Pezizomycotina</taxon>
        <taxon>Dothideomycetes</taxon>
        <taxon>Dothideomycetidae</taxon>
        <taxon>Mycosphaerellales</taxon>
        <taxon>Mycosphaerellaceae</taxon>
        <taxon>Zasmidium</taxon>
    </lineage>
</organism>
<evidence type="ECO:0000256" key="6">
    <source>
        <dbReference type="RuleBase" id="RU000461"/>
    </source>
</evidence>
<evidence type="ECO:0000256" key="2">
    <source>
        <dbReference type="ARBA" id="ARBA00010617"/>
    </source>
</evidence>
<comment type="similarity">
    <text evidence="2 6">Belongs to the cytochrome P450 family.</text>
</comment>
<keyword evidence="3 5" id="KW-0479">Metal-binding</keyword>
<keyword evidence="7" id="KW-1133">Transmembrane helix</keyword>
<dbReference type="InterPro" id="IPR050121">
    <property type="entry name" value="Cytochrome_P450_monoxygenase"/>
</dbReference>
<proteinExistence type="inferred from homology"/>
<dbReference type="GeneID" id="54570838"/>
<dbReference type="PANTHER" id="PTHR24305">
    <property type="entry name" value="CYTOCHROME P450"/>
    <property type="match status" value="1"/>
</dbReference>
<keyword evidence="7" id="KW-0472">Membrane</keyword>
<gene>
    <name evidence="8" type="ORF">M409DRAFT_67819</name>
</gene>
<comment type="cofactor">
    <cofactor evidence="1 5">
        <name>heme</name>
        <dbReference type="ChEBI" id="CHEBI:30413"/>
    </cofactor>
</comment>
<keyword evidence="6" id="KW-0503">Monooxygenase</keyword>
<dbReference type="InterPro" id="IPR017972">
    <property type="entry name" value="Cyt_P450_CS"/>
</dbReference>
<dbReference type="AlphaFoldDB" id="A0A6A6CCG1"/>
<dbReference type="RefSeq" id="XP_033665610.1">
    <property type="nucleotide sequence ID" value="XM_033817566.1"/>
</dbReference>
<keyword evidence="4 5" id="KW-0408">Iron</keyword>
<protein>
    <recommendedName>
        <fullName evidence="10">Cytochrome P450 monooxygenase</fullName>
    </recommendedName>
</protein>
<evidence type="ECO:0000313" key="9">
    <source>
        <dbReference type="Proteomes" id="UP000799537"/>
    </source>
</evidence>
<dbReference type="InterPro" id="IPR001128">
    <property type="entry name" value="Cyt_P450"/>
</dbReference>
<accession>A0A6A6CCG1</accession>
<sequence>MAVPIIPLAAGIALILFTIYKFIIFPAFISPLARIPNAHWTAPFSPFWILFHRQQQNDTTTIHQAHGRLGPVIRLAPNEISVNSVDGGIRTIYAGGFEKGNWYSNVFSNYGVEPMFAMEGHNEHSKRKRMLSNVYAKSTLQSSQALSKQTDILLRERLHQRLKAEADSGKTIELYDIFSAVTMDFVSGYVFGLKNNSDHIRRKEEGIQLFQEFKARQKYTFWPQEMAGFTNFMKRLGLKWLLVPTWVDKANQDLENWLMSMCDKAESTLKASESGEEVAIEDYPNVYAQLRNTLLKDAMKSEKTDVNVPIQQQVENLRLQIASELLDHTLAGFDTSGITLSWLAWQLSRPDHQNWQRKLQEEIKTLNGSLDAKAIDNLPTLHAILMETLRLHAAIPGNQPRMTPSTPTTLGDTESGITFASLPPNTRVQAQAWSLHRNPKVFPNPDSWHPDRWIDSDPQIQREMSRWFWAFGSGGRMCVGSNLAVLDMKATVVGLWGSFSTEILDDEGMVPNSGYMAEPLGVGSGGKKGIGRDRRFLRCKLTEVEKTG</sequence>
<dbReference type="PRINTS" id="PR00465">
    <property type="entry name" value="EP450IV"/>
</dbReference>
<keyword evidence="5 6" id="KW-0349">Heme</keyword>
<dbReference type="Proteomes" id="UP000799537">
    <property type="component" value="Unassembled WGS sequence"/>
</dbReference>
<dbReference type="GO" id="GO:0005506">
    <property type="term" value="F:iron ion binding"/>
    <property type="evidence" value="ECO:0007669"/>
    <property type="project" value="InterPro"/>
</dbReference>
<dbReference type="CDD" id="cd11059">
    <property type="entry name" value="CYP_fungal"/>
    <property type="match status" value="1"/>
</dbReference>
<evidence type="ECO:0000313" key="8">
    <source>
        <dbReference type="EMBL" id="KAF2164721.1"/>
    </source>
</evidence>
<dbReference type="OrthoDB" id="1470350at2759"/>
<keyword evidence="6" id="KW-0560">Oxidoreductase</keyword>
<dbReference type="InterPro" id="IPR036396">
    <property type="entry name" value="Cyt_P450_sf"/>
</dbReference>
<dbReference type="InterPro" id="IPR002403">
    <property type="entry name" value="Cyt_P450_E_grp-IV"/>
</dbReference>
<reference evidence="8" key="1">
    <citation type="journal article" date="2020" name="Stud. Mycol.">
        <title>101 Dothideomycetes genomes: a test case for predicting lifestyles and emergence of pathogens.</title>
        <authorList>
            <person name="Haridas S."/>
            <person name="Albert R."/>
            <person name="Binder M."/>
            <person name="Bloem J."/>
            <person name="Labutti K."/>
            <person name="Salamov A."/>
            <person name="Andreopoulos B."/>
            <person name="Baker S."/>
            <person name="Barry K."/>
            <person name="Bills G."/>
            <person name="Bluhm B."/>
            <person name="Cannon C."/>
            <person name="Castanera R."/>
            <person name="Culley D."/>
            <person name="Daum C."/>
            <person name="Ezra D."/>
            <person name="Gonzalez J."/>
            <person name="Henrissat B."/>
            <person name="Kuo A."/>
            <person name="Liang C."/>
            <person name="Lipzen A."/>
            <person name="Lutzoni F."/>
            <person name="Magnuson J."/>
            <person name="Mondo S."/>
            <person name="Nolan M."/>
            <person name="Ohm R."/>
            <person name="Pangilinan J."/>
            <person name="Park H.-J."/>
            <person name="Ramirez L."/>
            <person name="Alfaro M."/>
            <person name="Sun H."/>
            <person name="Tritt A."/>
            <person name="Yoshinaga Y."/>
            <person name="Zwiers L.-H."/>
            <person name="Turgeon B."/>
            <person name="Goodwin S."/>
            <person name="Spatafora J."/>
            <person name="Crous P."/>
            <person name="Grigoriev I."/>
        </authorList>
    </citation>
    <scope>NUCLEOTIDE SEQUENCE</scope>
    <source>
        <strain evidence="8">ATCC 36951</strain>
    </source>
</reference>
<name>A0A6A6CCG1_ZASCE</name>
<dbReference type="Gene3D" id="1.10.630.10">
    <property type="entry name" value="Cytochrome P450"/>
    <property type="match status" value="1"/>
</dbReference>
<dbReference type="GO" id="GO:0004497">
    <property type="term" value="F:monooxygenase activity"/>
    <property type="evidence" value="ECO:0007669"/>
    <property type="project" value="UniProtKB-KW"/>
</dbReference>
<dbReference type="PANTHER" id="PTHR24305:SF166">
    <property type="entry name" value="CYTOCHROME P450 12A4, MITOCHONDRIAL-RELATED"/>
    <property type="match status" value="1"/>
</dbReference>
<evidence type="ECO:0000256" key="4">
    <source>
        <dbReference type="ARBA" id="ARBA00023004"/>
    </source>
</evidence>
<evidence type="ECO:0000256" key="3">
    <source>
        <dbReference type="ARBA" id="ARBA00022723"/>
    </source>
</evidence>
<dbReference type="EMBL" id="ML993603">
    <property type="protein sequence ID" value="KAF2164721.1"/>
    <property type="molecule type" value="Genomic_DNA"/>
</dbReference>
<dbReference type="PROSITE" id="PS00086">
    <property type="entry name" value="CYTOCHROME_P450"/>
    <property type="match status" value="1"/>
</dbReference>
<dbReference type="Pfam" id="PF00067">
    <property type="entry name" value="p450"/>
    <property type="match status" value="1"/>
</dbReference>
<dbReference type="GO" id="GO:0020037">
    <property type="term" value="F:heme binding"/>
    <property type="evidence" value="ECO:0007669"/>
    <property type="project" value="InterPro"/>
</dbReference>
<feature type="binding site" description="axial binding residue" evidence="5">
    <location>
        <position position="478"/>
    </location>
    <ligand>
        <name>heme</name>
        <dbReference type="ChEBI" id="CHEBI:30413"/>
    </ligand>
    <ligandPart>
        <name>Fe</name>
        <dbReference type="ChEBI" id="CHEBI:18248"/>
    </ligandPart>
</feature>
<evidence type="ECO:0000256" key="1">
    <source>
        <dbReference type="ARBA" id="ARBA00001971"/>
    </source>
</evidence>
<keyword evidence="9" id="KW-1185">Reference proteome</keyword>
<feature type="transmembrane region" description="Helical" evidence="7">
    <location>
        <begin position="6"/>
        <end position="29"/>
    </location>
</feature>
<dbReference type="SUPFAM" id="SSF48264">
    <property type="entry name" value="Cytochrome P450"/>
    <property type="match status" value="1"/>
</dbReference>
<dbReference type="PRINTS" id="PR00385">
    <property type="entry name" value="P450"/>
</dbReference>
<keyword evidence="7" id="KW-0812">Transmembrane</keyword>
<evidence type="ECO:0000256" key="7">
    <source>
        <dbReference type="SAM" id="Phobius"/>
    </source>
</evidence>
<evidence type="ECO:0000256" key="5">
    <source>
        <dbReference type="PIRSR" id="PIRSR602403-1"/>
    </source>
</evidence>
<evidence type="ECO:0008006" key="10">
    <source>
        <dbReference type="Google" id="ProtNLM"/>
    </source>
</evidence>
<dbReference type="GO" id="GO:0016705">
    <property type="term" value="F:oxidoreductase activity, acting on paired donors, with incorporation or reduction of molecular oxygen"/>
    <property type="evidence" value="ECO:0007669"/>
    <property type="project" value="InterPro"/>
</dbReference>